<feature type="chain" id="PRO_5014321532" evidence="1">
    <location>
        <begin position="22"/>
        <end position="94"/>
    </location>
</feature>
<protein>
    <submittedName>
        <fullName evidence="3">Competence protein ComE</fullName>
    </submittedName>
</protein>
<dbReference type="Pfam" id="PF12836">
    <property type="entry name" value="HHH_3"/>
    <property type="match status" value="1"/>
</dbReference>
<dbReference type="InterPro" id="IPR003583">
    <property type="entry name" value="Hlx-hairpin-Hlx_DNA-bd_motif"/>
</dbReference>
<sequence length="94" mass="9906">MYKSLRCLVLACLFAPLVVFAAGVDINTADAAALEQVRGIGPARAAAIIDYRDKNGPFKSVDELTKVPGIGEKSLDSMRDQVRVGAAKSAKGVK</sequence>
<dbReference type="SMART" id="SM00278">
    <property type="entry name" value="HhH1"/>
    <property type="match status" value="2"/>
</dbReference>
<dbReference type="SUPFAM" id="SSF47781">
    <property type="entry name" value="RuvA domain 2-like"/>
    <property type="match status" value="1"/>
</dbReference>
<organism evidence="3 4">
    <name type="scientific">Pseudazoarcus pumilus</name>
    <dbReference type="NCBI Taxonomy" id="2067960"/>
    <lineage>
        <taxon>Bacteria</taxon>
        <taxon>Pseudomonadati</taxon>
        <taxon>Pseudomonadota</taxon>
        <taxon>Betaproteobacteria</taxon>
        <taxon>Rhodocyclales</taxon>
        <taxon>Zoogloeaceae</taxon>
        <taxon>Pseudazoarcus</taxon>
    </lineage>
</organism>
<dbReference type="InterPro" id="IPR010994">
    <property type="entry name" value="RuvA_2-like"/>
</dbReference>
<dbReference type="InterPro" id="IPR051675">
    <property type="entry name" value="Endo/Exo/Phosphatase_dom_1"/>
</dbReference>
<dbReference type="GO" id="GO:0006281">
    <property type="term" value="P:DNA repair"/>
    <property type="evidence" value="ECO:0007669"/>
    <property type="project" value="InterPro"/>
</dbReference>
<feature type="domain" description="Helix-hairpin-helix DNA-binding motif class 1" evidence="2">
    <location>
        <begin position="32"/>
        <end position="51"/>
    </location>
</feature>
<dbReference type="GO" id="GO:0015628">
    <property type="term" value="P:protein secretion by the type II secretion system"/>
    <property type="evidence" value="ECO:0007669"/>
    <property type="project" value="TreeGrafter"/>
</dbReference>
<gene>
    <name evidence="3" type="ORF">C0099_12480</name>
</gene>
<accession>A0A2I6S8W6</accession>
<feature type="signal peptide" evidence="1">
    <location>
        <begin position="1"/>
        <end position="21"/>
    </location>
</feature>
<reference evidence="3 4" key="1">
    <citation type="submission" date="2018-01" db="EMBL/GenBank/DDBJ databases">
        <authorList>
            <person name="Fu G.-Y."/>
        </authorList>
    </citation>
    <scope>NUCLEOTIDE SEQUENCE [LARGE SCALE GENOMIC DNA]</scope>
    <source>
        <strain evidence="3 4">SY39</strain>
    </source>
</reference>
<dbReference type="GO" id="GO:0015627">
    <property type="term" value="C:type II protein secretion system complex"/>
    <property type="evidence" value="ECO:0007669"/>
    <property type="project" value="TreeGrafter"/>
</dbReference>
<keyword evidence="4" id="KW-1185">Reference proteome</keyword>
<dbReference type="InterPro" id="IPR004509">
    <property type="entry name" value="Competence_ComEA_HhH"/>
</dbReference>
<evidence type="ECO:0000313" key="4">
    <source>
        <dbReference type="Proteomes" id="UP000242205"/>
    </source>
</evidence>
<proteinExistence type="predicted"/>
<name>A0A2I6S8W6_9RHOO</name>
<dbReference type="RefSeq" id="WP_102247717.1">
    <property type="nucleotide sequence ID" value="NZ_CP025682.1"/>
</dbReference>
<dbReference type="EMBL" id="CP025682">
    <property type="protein sequence ID" value="AUN95671.1"/>
    <property type="molecule type" value="Genomic_DNA"/>
</dbReference>
<evidence type="ECO:0000259" key="2">
    <source>
        <dbReference type="SMART" id="SM00278"/>
    </source>
</evidence>
<dbReference type="KEGG" id="atw:C0099_12480"/>
<feature type="domain" description="Helix-hairpin-helix DNA-binding motif class 1" evidence="2">
    <location>
        <begin position="62"/>
        <end position="81"/>
    </location>
</feature>
<dbReference type="AlphaFoldDB" id="A0A2I6S8W6"/>
<dbReference type="GO" id="GO:0003677">
    <property type="term" value="F:DNA binding"/>
    <property type="evidence" value="ECO:0007669"/>
    <property type="project" value="InterPro"/>
</dbReference>
<dbReference type="NCBIfam" id="TIGR00426">
    <property type="entry name" value="competence protein ComEA helix-hairpin-helix repeat region"/>
    <property type="match status" value="1"/>
</dbReference>
<evidence type="ECO:0000256" key="1">
    <source>
        <dbReference type="SAM" id="SignalP"/>
    </source>
</evidence>
<dbReference type="OrthoDB" id="8687931at2"/>
<dbReference type="PANTHER" id="PTHR21180">
    <property type="entry name" value="ENDONUCLEASE/EXONUCLEASE/PHOSPHATASE FAMILY DOMAIN-CONTAINING PROTEIN 1"/>
    <property type="match status" value="1"/>
</dbReference>
<dbReference type="PANTHER" id="PTHR21180:SF32">
    <property type="entry name" value="ENDONUCLEASE_EXONUCLEASE_PHOSPHATASE FAMILY DOMAIN-CONTAINING PROTEIN 1"/>
    <property type="match status" value="1"/>
</dbReference>
<dbReference type="Gene3D" id="1.10.150.280">
    <property type="entry name" value="AF1531-like domain"/>
    <property type="match status" value="1"/>
</dbReference>
<evidence type="ECO:0000313" key="3">
    <source>
        <dbReference type="EMBL" id="AUN95671.1"/>
    </source>
</evidence>
<dbReference type="Proteomes" id="UP000242205">
    <property type="component" value="Chromosome"/>
</dbReference>
<keyword evidence="1" id="KW-0732">Signal</keyword>